<reference evidence="1" key="1">
    <citation type="submission" date="2022-12" db="EMBL/GenBank/DDBJ databases">
        <authorList>
            <person name="Krivoruchko A.V."/>
            <person name="Elkin A."/>
        </authorList>
    </citation>
    <scope>NUCLEOTIDE SEQUENCE</scope>
    <source>
        <strain evidence="1">IEGM 1391</strain>
    </source>
</reference>
<evidence type="ECO:0000313" key="1">
    <source>
        <dbReference type="EMBL" id="MCZ4519503.1"/>
    </source>
</evidence>
<proteinExistence type="predicted"/>
<name>A0ABT4MET8_9NOCA</name>
<organism evidence="1 2">
    <name type="scientific">Rhodococcus ruber</name>
    <dbReference type="NCBI Taxonomy" id="1830"/>
    <lineage>
        <taxon>Bacteria</taxon>
        <taxon>Bacillati</taxon>
        <taxon>Actinomycetota</taxon>
        <taxon>Actinomycetes</taxon>
        <taxon>Mycobacteriales</taxon>
        <taxon>Nocardiaceae</taxon>
        <taxon>Rhodococcus</taxon>
    </lineage>
</organism>
<evidence type="ECO:0000313" key="2">
    <source>
        <dbReference type="Proteomes" id="UP001081071"/>
    </source>
</evidence>
<sequence length="391" mass="42096">MKTTALDPALRTAMADPAYFSIFGGERGTNIEGDVLVSHTSDGTDLNTVWAEFVTTLSIYNEERSALASLLSYQTTRQIDAVPQSVAGAQFEVASEFGVPQGHAIPNDVIKLGYDYEDYDIATRYTWKYLRDADARQVAAVHNSVLEGANRATTTAVLKRLFDPEQRQSTEGNTVYGLYNADGMYIPPYLGDEFDPATDTHYLTTGSAILDPSDVETLMDKVTRKGFSNDTGRQLVILANPLEAKRIAQFRAGEPGADGVEAHFDFIPSDSAPPRLLAEQIVGDVAPAKWNNLPVLGSYGEAYVIQSAFVPKGYVAVVASAGPNAEGNPIGFRVHANPAYQGLRLIPGSDSRYPVVGSIYAIGYGTGVRYRGGAAVTQVTTGAYTVPTFPK</sequence>
<keyword evidence="2" id="KW-1185">Reference proteome</keyword>
<comment type="caution">
    <text evidence="1">The sequence shown here is derived from an EMBL/GenBank/DDBJ whole genome shotgun (WGS) entry which is preliminary data.</text>
</comment>
<protein>
    <recommendedName>
        <fullName evidence="3">Bacteriophage protein</fullName>
    </recommendedName>
</protein>
<dbReference type="EMBL" id="JAPWIJ010000005">
    <property type="protein sequence ID" value="MCZ4519503.1"/>
    <property type="molecule type" value="Genomic_DNA"/>
</dbReference>
<dbReference type="RefSeq" id="WP_269604899.1">
    <property type="nucleotide sequence ID" value="NZ_JAPWIJ010000005.1"/>
</dbReference>
<evidence type="ECO:0008006" key="3">
    <source>
        <dbReference type="Google" id="ProtNLM"/>
    </source>
</evidence>
<dbReference type="Proteomes" id="UP001081071">
    <property type="component" value="Unassembled WGS sequence"/>
</dbReference>
<gene>
    <name evidence="1" type="ORF">O4220_13355</name>
</gene>
<accession>A0ABT4MET8</accession>